<sequence length="218" mass="24886">MISSLFNAFAKKAEKLPIRDTSETRPLTKILFVDDFKFEIVEYLNTCGWIQTKRIKDIDDITHPSISENHIFFIDIQGVGKKMGFTDEGLGLARALKEKYPEKFVILYSAQPTGDRFDKTLSIVDDTIRKNADSYEFIKLVEKYATQTFSLDGCVSRIQLHLKNELGISINPTKIEEIISKLGRKPTEIDIDKIAKVFSISKNSAAMIYHVLRAYLLL</sequence>
<reference evidence="1 2" key="1">
    <citation type="submission" date="2021-05" db="EMBL/GenBank/DDBJ databases">
        <title>A Polyphasic approach of four new species of the genus Ohtaekwangia: Ohtaekwangia histidinii sp. nov., Ohtaekwangia cretensis sp. nov., Ohtaekwangia indiensis sp. nov., Ohtaekwangia reichenbachii sp. nov. from diverse environment.</title>
        <authorList>
            <person name="Octaviana S."/>
        </authorList>
    </citation>
    <scope>NUCLEOTIDE SEQUENCE [LARGE SCALE GENOMIC DNA]</scope>
    <source>
        <strain evidence="1 2">PWU4</strain>
    </source>
</reference>
<proteinExistence type="predicted"/>
<evidence type="ECO:0008006" key="3">
    <source>
        <dbReference type="Google" id="ProtNLM"/>
    </source>
</evidence>
<dbReference type="AlphaFoldDB" id="A0AAP2DLE7"/>
<accession>A0AAP2DLE7</accession>
<dbReference type="Proteomes" id="UP001319200">
    <property type="component" value="Unassembled WGS sequence"/>
</dbReference>
<evidence type="ECO:0000313" key="1">
    <source>
        <dbReference type="EMBL" id="MBT1696074.1"/>
    </source>
</evidence>
<dbReference type="RefSeq" id="WP_254161028.1">
    <property type="nucleotide sequence ID" value="NZ_JAHESF010000003.1"/>
</dbReference>
<name>A0AAP2DLE7_9BACT</name>
<dbReference type="EMBL" id="JAHESF010000003">
    <property type="protein sequence ID" value="MBT1696074.1"/>
    <property type="molecule type" value="Genomic_DNA"/>
</dbReference>
<comment type="caution">
    <text evidence="1">The sequence shown here is derived from an EMBL/GenBank/DDBJ whole genome shotgun (WGS) entry which is preliminary data.</text>
</comment>
<protein>
    <recommendedName>
        <fullName evidence="3">Response regulator</fullName>
    </recommendedName>
</protein>
<evidence type="ECO:0000313" key="2">
    <source>
        <dbReference type="Proteomes" id="UP001319200"/>
    </source>
</evidence>
<keyword evidence="2" id="KW-1185">Reference proteome</keyword>
<gene>
    <name evidence="1" type="ORF">KK083_04245</name>
</gene>
<organism evidence="1 2">
    <name type="scientific">Chryseosolibacter histidini</name>
    <dbReference type="NCBI Taxonomy" id="2782349"/>
    <lineage>
        <taxon>Bacteria</taxon>
        <taxon>Pseudomonadati</taxon>
        <taxon>Bacteroidota</taxon>
        <taxon>Cytophagia</taxon>
        <taxon>Cytophagales</taxon>
        <taxon>Chryseotaleaceae</taxon>
        <taxon>Chryseosolibacter</taxon>
    </lineage>
</organism>